<accession>A0A371CU03</accession>
<evidence type="ECO:0000313" key="2">
    <source>
        <dbReference type="EMBL" id="RDX43794.1"/>
    </source>
</evidence>
<evidence type="ECO:0000313" key="3">
    <source>
        <dbReference type="Proteomes" id="UP000256964"/>
    </source>
</evidence>
<proteinExistence type="predicted"/>
<keyword evidence="3" id="KW-1185">Reference proteome</keyword>
<dbReference type="AlphaFoldDB" id="A0A371CU03"/>
<feature type="transmembrane region" description="Helical" evidence="1">
    <location>
        <begin position="206"/>
        <end position="223"/>
    </location>
</feature>
<dbReference type="OrthoDB" id="2746228at2759"/>
<keyword evidence="1" id="KW-0812">Transmembrane</keyword>
<evidence type="ECO:0000256" key="1">
    <source>
        <dbReference type="SAM" id="Phobius"/>
    </source>
</evidence>
<name>A0A371CU03_9APHY</name>
<sequence>MISSSSSCTIVLHVAGDVPASPVVGSSTSPAVPFYPRLGVVPSSALIPASPSIADALCELAREPPVLSFCAFPSMDSLPSEVFLSPPGGPRPRRTLEQRQWYHGRRLRPAYVPYAGATADEFLLVPAEWPRSAIPPVRVNDAALLPATSWGYRPVLVSPARRAWAWAWVELVEMPARYDDPRMVPFLECAAAWAGVFVVVPAQWRLFMVSVAHAFLVVCVVIFV</sequence>
<keyword evidence="1" id="KW-1133">Transmembrane helix</keyword>
<gene>
    <name evidence="2" type="ORF">OH76DRAFT_1175329</name>
</gene>
<dbReference type="Proteomes" id="UP000256964">
    <property type="component" value="Unassembled WGS sequence"/>
</dbReference>
<reference evidence="2 3" key="1">
    <citation type="journal article" date="2018" name="Biotechnol. Biofuels">
        <title>Integrative visual omics of the white-rot fungus Polyporus brumalis exposes the biotechnological potential of its oxidative enzymes for delignifying raw plant biomass.</title>
        <authorList>
            <person name="Miyauchi S."/>
            <person name="Rancon A."/>
            <person name="Drula E."/>
            <person name="Hage H."/>
            <person name="Chaduli D."/>
            <person name="Favel A."/>
            <person name="Grisel S."/>
            <person name="Henrissat B."/>
            <person name="Herpoel-Gimbert I."/>
            <person name="Ruiz-Duenas F.J."/>
            <person name="Chevret D."/>
            <person name="Hainaut M."/>
            <person name="Lin J."/>
            <person name="Wang M."/>
            <person name="Pangilinan J."/>
            <person name="Lipzen A."/>
            <person name="Lesage-Meessen L."/>
            <person name="Navarro D."/>
            <person name="Riley R."/>
            <person name="Grigoriev I.V."/>
            <person name="Zhou S."/>
            <person name="Raouche S."/>
            <person name="Rosso M.N."/>
        </authorList>
    </citation>
    <scope>NUCLEOTIDE SEQUENCE [LARGE SCALE GENOMIC DNA]</scope>
    <source>
        <strain evidence="2 3">BRFM 1820</strain>
    </source>
</reference>
<protein>
    <submittedName>
        <fullName evidence="2">Uncharacterized protein</fullName>
    </submittedName>
</protein>
<dbReference type="EMBL" id="KZ857459">
    <property type="protein sequence ID" value="RDX43794.1"/>
    <property type="molecule type" value="Genomic_DNA"/>
</dbReference>
<keyword evidence="1" id="KW-0472">Membrane</keyword>
<organism evidence="2 3">
    <name type="scientific">Lentinus brumalis</name>
    <dbReference type="NCBI Taxonomy" id="2498619"/>
    <lineage>
        <taxon>Eukaryota</taxon>
        <taxon>Fungi</taxon>
        <taxon>Dikarya</taxon>
        <taxon>Basidiomycota</taxon>
        <taxon>Agaricomycotina</taxon>
        <taxon>Agaricomycetes</taxon>
        <taxon>Polyporales</taxon>
        <taxon>Polyporaceae</taxon>
        <taxon>Lentinus</taxon>
    </lineage>
</organism>